<dbReference type="SMART" id="SM00382">
    <property type="entry name" value="AAA"/>
    <property type="match status" value="1"/>
</dbReference>
<keyword evidence="7" id="KW-1185">Reference proteome</keyword>
<keyword evidence="4" id="KW-0804">Transcription</keyword>
<dbReference type="PRINTS" id="PR01590">
    <property type="entry name" value="HTHFIS"/>
</dbReference>
<evidence type="ECO:0000259" key="5">
    <source>
        <dbReference type="PROSITE" id="PS50045"/>
    </source>
</evidence>
<dbReference type="Pfam" id="PF25601">
    <property type="entry name" value="AAA_lid_14"/>
    <property type="match status" value="1"/>
</dbReference>
<dbReference type="AlphaFoldDB" id="H5Y560"/>
<evidence type="ECO:0000313" key="6">
    <source>
        <dbReference type="EMBL" id="EHQ90164.1"/>
    </source>
</evidence>
<dbReference type="GO" id="GO:0006355">
    <property type="term" value="P:regulation of DNA-templated transcription"/>
    <property type="evidence" value="ECO:0007669"/>
    <property type="project" value="InterPro"/>
</dbReference>
<dbReference type="Gene3D" id="1.10.8.60">
    <property type="match status" value="1"/>
</dbReference>
<dbReference type="EMBL" id="CM001441">
    <property type="protein sequence ID" value="EHQ90164.1"/>
    <property type="molecule type" value="Genomic_DNA"/>
</dbReference>
<dbReference type="STRING" id="768710.DesyoDRAFT_3129"/>
<dbReference type="FunFam" id="3.40.50.300:FF:000006">
    <property type="entry name" value="DNA-binding transcriptional regulator NtrC"/>
    <property type="match status" value="1"/>
</dbReference>
<organism evidence="6 7">
    <name type="scientific">Desulfosporosinus youngiae DSM 17734</name>
    <dbReference type="NCBI Taxonomy" id="768710"/>
    <lineage>
        <taxon>Bacteria</taxon>
        <taxon>Bacillati</taxon>
        <taxon>Bacillota</taxon>
        <taxon>Clostridia</taxon>
        <taxon>Eubacteriales</taxon>
        <taxon>Desulfitobacteriaceae</taxon>
        <taxon>Desulfosporosinus</taxon>
    </lineage>
</organism>
<evidence type="ECO:0000256" key="1">
    <source>
        <dbReference type="ARBA" id="ARBA00022741"/>
    </source>
</evidence>
<dbReference type="PROSITE" id="PS00688">
    <property type="entry name" value="SIGMA54_INTERACT_3"/>
    <property type="match status" value="1"/>
</dbReference>
<keyword evidence="1" id="KW-0547">Nucleotide-binding</keyword>
<dbReference type="GO" id="GO:0005524">
    <property type="term" value="F:ATP binding"/>
    <property type="evidence" value="ECO:0007669"/>
    <property type="project" value="UniProtKB-KW"/>
</dbReference>
<dbReference type="Pfam" id="PF02954">
    <property type="entry name" value="HTH_8"/>
    <property type="match status" value="1"/>
</dbReference>
<evidence type="ECO:0000313" key="7">
    <source>
        <dbReference type="Proteomes" id="UP000005104"/>
    </source>
</evidence>
<keyword evidence="2" id="KW-0067">ATP-binding</keyword>
<gene>
    <name evidence="6" type="ORF">DesyoDRAFT_3129</name>
</gene>
<sequence>MCRRIFYGTTIPLLKTEGGENLNSHLSQLNKDLTQLCEGGNFGEIFDQNPYMAVVIVDKNNIVTFINKTYLKILQLPMDKVLRKPLTDITPATKTAKVLMTGKAITAYNWKVNGQHLIACSVPLFKNKEIVGCFAYSISLNIWDSKTLVEDLLSDITMLREEVHKSHTAQYKFDDIVGNDKRLLHSVSLAKQVARQTQTKVLITGETGTGKELFAHSIHNASARSHKPFVRVNCAAIPENLLEAELFGYEEGAFTGAKKGGRLGKFELANHGTIFLDEIGEIPLSLQSKLLVVLQEREIERLGGNRSVKLDVRVISATHRNLQSMAEKGLFRKDLYYRLNVVQVEVPALRHRKEDITLLVEYLLHKLKDRLKTPVVGISRGALEMLKKHVWPGNVRELENVLERAMSLAYMENAYLLDQRHFTFIFDKISATWSPGRKSLREATHEFEQRIITQVMEETGSNKAQAAELLGIDLSSLYRKLKKYGISMD</sequence>
<keyword evidence="6" id="KW-0238">DNA-binding</keyword>
<name>H5Y560_9FIRM</name>
<accession>H5Y560</accession>
<dbReference type="CDD" id="cd00009">
    <property type="entry name" value="AAA"/>
    <property type="match status" value="1"/>
</dbReference>
<protein>
    <submittedName>
        <fullName evidence="6">Transcriptional regulator containing PAS, AAA-type ATPase, and DNA-binding domains</fullName>
    </submittedName>
</protein>
<feature type="domain" description="Sigma-54 factor interaction" evidence="5">
    <location>
        <begin position="176"/>
        <end position="407"/>
    </location>
</feature>
<dbReference type="GO" id="GO:0043565">
    <property type="term" value="F:sequence-specific DNA binding"/>
    <property type="evidence" value="ECO:0007669"/>
    <property type="project" value="InterPro"/>
</dbReference>
<dbReference type="InterPro" id="IPR002078">
    <property type="entry name" value="Sigma_54_int"/>
</dbReference>
<dbReference type="HOGENOM" id="CLU_000445_8_1_9"/>
<evidence type="ECO:0000256" key="4">
    <source>
        <dbReference type="ARBA" id="ARBA00023163"/>
    </source>
</evidence>
<evidence type="ECO:0000256" key="2">
    <source>
        <dbReference type="ARBA" id="ARBA00022840"/>
    </source>
</evidence>
<dbReference type="InterPro" id="IPR027417">
    <property type="entry name" value="P-loop_NTPase"/>
</dbReference>
<dbReference type="InterPro" id="IPR058031">
    <property type="entry name" value="AAA_lid_NorR"/>
</dbReference>
<proteinExistence type="predicted"/>
<dbReference type="Gene3D" id="1.10.10.60">
    <property type="entry name" value="Homeodomain-like"/>
    <property type="match status" value="1"/>
</dbReference>
<dbReference type="InterPro" id="IPR025944">
    <property type="entry name" value="Sigma_54_int_dom_CS"/>
</dbReference>
<dbReference type="PANTHER" id="PTHR32071:SF57">
    <property type="entry name" value="C4-DICARBOXYLATE TRANSPORT TRANSCRIPTIONAL REGULATORY PROTEIN DCTD"/>
    <property type="match status" value="1"/>
</dbReference>
<dbReference type="InterPro" id="IPR002197">
    <property type="entry name" value="HTH_Fis"/>
</dbReference>
<dbReference type="Gene3D" id="3.30.450.20">
    <property type="entry name" value="PAS domain"/>
    <property type="match status" value="1"/>
</dbReference>
<dbReference type="PANTHER" id="PTHR32071">
    <property type="entry name" value="TRANSCRIPTIONAL REGULATORY PROTEIN"/>
    <property type="match status" value="1"/>
</dbReference>
<dbReference type="SUPFAM" id="SSF52540">
    <property type="entry name" value="P-loop containing nucleoside triphosphate hydrolases"/>
    <property type="match status" value="1"/>
</dbReference>
<dbReference type="OrthoDB" id="9803970at2"/>
<dbReference type="SUPFAM" id="SSF55785">
    <property type="entry name" value="PYP-like sensor domain (PAS domain)"/>
    <property type="match status" value="1"/>
</dbReference>
<dbReference type="InterPro" id="IPR009057">
    <property type="entry name" value="Homeodomain-like_sf"/>
</dbReference>
<dbReference type="InterPro" id="IPR003593">
    <property type="entry name" value="AAA+_ATPase"/>
</dbReference>
<dbReference type="PROSITE" id="PS00675">
    <property type="entry name" value="SIGMA54_INTERACT_1"/>
    <property type="match status" value="1"/>
</dbReference>
<dbReference type="eggNOG" id="COG3829">
    <property type="taxonomic scope" value="Bacteria"/>
</dbReference>
<dbReference type="Gene3D" id="3.40.50.300">
    <property type="entry name" value="P-loop containing nucleotide triphosphate hydrolases"/>
    <property type="match status" value="1"/>
</dbReference>
<evidence type="ECO:0000256" key="3">
    <source>
        <dbReference type="ARBA" id="ARBA00023015"/>
    </source>
</evidence>
<dbReference type="Proteomes" id="UP000005104">
    <property type="component" value="Chromosome"/>
</dbReference>
<dbReference type="InterPro" id="IPR035965">
    <property type="entry name" value="PAS-like_dom_sf"/>
</dbReference>
<dbReference type="InterPro" id="IPR025662">
    <property type="entry name" value="Sigma_54_int_dom_ATP-bd_1"/>
</dbReference>
<dbReference type="PROSITE" id="PS50045">
    <property type="entry name" value="SIGMA54_INTERACT_4"/>
    <property type="match status" value="1"/>
</dbReference>
<dbReference type="SUPFAM" id="SSF46689">
    <property type="entry name" value="Homeodomain-like"/>
    <property type="match status" value="1"/>
</dbReference>
<keyword evidence="3" id="KW-0805">Transcription regulation</keyword>
<dbReference type="Pfam" id="PF00158">
    <property type="entry name" value="Sigma54_activat"/>
    <property type="match status" value="1"/>
</dbReference>
<reference evidence="6 7" key="1">
    <citation type="submission" date="2011-11" db="EMBL/GenBank/DDBJ databases">
        <title>The Noncontiguous Finished genome of Desulfosporosinus youngiae DSM 17734.</title>
        <authorList>
            <consortium name="US DOE Joint Genome Institute (JGI-PGF)"/>
            <person name="Lucas S."/>
            <person name="Han J."/>
            <person name="Lapidus A."/>
            <person name="Cheng J.-F."/>
            <person name="Goodwin L."/>
            <person name="Pitluck S."/>
            <person name="Peters L."/>
            <person name="Ovchinnikova G."/>
            <person name="Lu M."/>
            <person name="Land M.L."/>
            <person name="Hauser L."/>
            <person name="Pester M."/>
            <person name="Spring S."/>
            <person name="Ollivier B."/>
            <person name="Rattei T."/>
            <person name="Klenk H.-P."/>
            <person name="Wagner M."/>
            <person name="Loy A."/>
            <person name="Woyke T.J."/>
        </authorList>
    </citation>
    <scope>NUCLEOTIDE SEQUENCE [LARGE SCALE GENOMIC DNA]</scope>
    <source>
        <strain evidence="6 7">DSM 17734</strain>
    </source>
</reference>